<dbReference type="RefSeq" id="WP_252838408.1">
    <property type="nucleotide sequence ID" value="NZ_JAJJVQ010000004.1"/>
</dbReference>
<keyword evidence="3" id="KW-1185">Reference proteome</keyword>
<keyword evidence="1" id="KW-0732">Signal</keyword>
<name>A0ABT1B8B4_9ENTR</name>
<sequence length="186" mass="20282">MKINGIYGVVAALVLSSPSAMAQSECQLTLSQPTVGFNTFRREDSVNTRQQWHQMPTKEISVNAYCPQDTVMGVFVQGSAGPQGRFLFGNGGGLAVRVSQLVVDGRHYSVAKTSDRQNLTAEENAGETLLLHNNDGIVAVENHAQVSGKQMSFTLTLTPVLNDNQFSHTTDVTSLEADLRWELLTR</sequence>
<reference evidence="2" key="1">
    <citation type="submission" date="2021-11" db="EMBL/GenBank/DDBJ databases">
        <title>Citrobacter meridianamericanus sp. nov. isolated from soil.</title>
        <authorList>
            <person name="Furlan J.P.R."/>
            <person name="Stehling E.G."/>
        </authorList>
    </citation>
    <scope>NUCLEOTIDE SEQUENCE</scope>
    <source>
        <strain evidence="2">BR102</strain>
    </source>
</reference>
<accession>A0ABT1B8B4</accession>
<feature type="signal peptide" evidence="1">
    <location>
        <begin position="1"/>
        <end position="22"/>
    </location>
</feature>
<protein>
    <recommendedName>
        <fullName evidence="4">Outer membrane protein</fullName>
    </recommendedName>
</protein>
<evidence type="ECO:0000313" key="3">
    <source>
        <dbReference type="Proteomes" id="UP001139290"/>
    </source>
</evidence>
<dbReference type="NCBIfam" id="NF011829">
    <property type="entry name" value="PRK15301.1"/>
    <property type="match status" value="1"/>
</dbReference>
<gene>
    <name evidence="2" type="ORF">LOD26_12375</name>
</gene>
<dbReference type="Proteomes" id="UP001139290">
    <property type="component" value="Unassembled WGS sequence"/>
</dbReference>
<dbReference type="EMBL" id="JAJJVQ010000004">
    <property type="protein sequence ID" value="MCO5782116.1"/>
    <property type="molecule type" value="Genomic_DNA"/>
</dbReference>
<evidence type="ECO:0008006" key="4">
    <source>
        <dbReference type="Google" id="ProtNLM"/>
    </source>
</evidence>
<organism evidence="2 3">
    <name type="scientific">Citrobacter meridianamericanus</name>
    <dbReference type="NCBI Taxonomy" id="2894201"/>
    <lineage>
        <taxon>Bacteria</taxon>
        <taxon>Pseudomonadati</taxon>
        <taxon>Pseudomonadota</taxon>
        <taxon>Gammaproteobacteria</taxon>
        <taxon>Enterobacterales</taxon>
        <taxon>Enterobacteriaceae</taxon>
        <taxon>Citrobacter</taxon>
    </lineage>
</organism>
<feature type="chain" id="PRO_5046310070" description="Outer membrane protein" evidence="1">
    <location>
        <begin position="23"/>
        <end position="186"/>
    </location>
</feature>
<dbReference type="InterPro" id="IPR059221">
    <property type="entry name" value="Hypothethical_fimbrial"/>
</dbReference>
<proteinExistence type="predicted"/>
<evidence type="ECO:0000313" key="2">
    <source>
        <dbReference type="EMBL" id="MCO5782116.1"/>
    </source>
</evidence>
<comment type="caution">
    <text evidence="2">The sequence shown here is derived from an EMBL/GenBank/DDBJ whole genome shotgun (WGS) entry which is preliminary data.</text>
</comment>
<evidence type="ECO:0000256" key="1">
    <source>
        <dbReference type="SAM" id="SignalP"/>
    </source>
</evidence>